<sequence>MKIFAHWITLSGVITTVTASCEPPLAFRPPTYSNESLAGVFTNISTTLNKYFSNSTFDATNIAIEVTSSQQALWSFFWAATNKSSQAGATVVDGSTVFRVTRSTKIFTTLAILQLNAQGRIADLDYSIASYVPGLKQDGNEPQAVDWSRISLRDLLNEMGGIIDMYAYADILTSVSASSLAAFGLPPVTNSTLASVPACELNLSEPCTASDLLSALQSSLPVLRPNVEDSNSNVGFSLLGLAIANVTGLSYEESIRQSIILPLGLNSTSFIAPNIGSGAVPKGNSLWSWDVGINNPSVGIYTSSRDMSVFLRWILANYLDIHPTINWFTPGFYGVGSHNYIGMPWNIFRTTAVLPQTNRPVTFNTVVGTLGSYTAVSIVLPDYDLAISLMMSGALGDPNLILEYITFPLVHQAEEIAQNNLKSIYAGTYSSSSIQSELNTSVTLSQSSARSLFLGSWISNGTAILPSLVAFTAMRGGQGADWYFQLAPTFTTPLRRERPGNRTQLGEAWRWVNILEAPADQGWNDWCVSSFDGESYAGTPINKMIFWRDGSSGEVDELEIPAFNVTLAKMTSS</sequence>
<evidence type="ECO:0000259" key="3">
    <source>
        <dbReference type="Pfam" id="PF00144"/>
    </source>
</evidence>
<dbReference type="AlphaFoldDB" id="A0A8E2E068"/>
<dbReference type="EMBL" id="KV745382">
    <property type="protein sequence ID" value="OCK74980.1"/>
    <property type="molecule type" value="Genomic_DNA"/>
</dbReference>
<dbReference type="InterPro" id="IPR051478">
    <property type="entry name" value="Beta-lactamase-like_AB/R"/>
</dbReference>
<feature type="chain" id="PRO_5034313775" evidence="2">
    <location>
        <begin position="20"/>
        <end position="573"/>
    </location>
</feature>
<dbReference type="PROSITE" id="PS51257">
    <property type="entry name" value="PROKAR_LIPOPROTEIN"/>
    <property type="match status" value="1"/>
</dbReference>
<name>A0A8E2E068_9PEZI</name>
<organism evidence="5 6">
    <name type="scientific">Lepidopterella palustris CBS 459.81</name>
    <dbReference type="NCBI Taxonomy" id="1314670"/>
    <lineage>
        <taxon>Eukaryota</taxon>
        <taxon>Fungi</taxon>
        <taxon>Dikarya</taxon>
        <taxon>Ascomycota</taxon>
        <taxon>Pezizomycotina</taxon>
        <taxon>Dothideomycetes</taxon>
        <taxon>Pleosporomycetidae</taxon>
        <taxon>Mytilinidiales</taxon>
        <taxon>Argynnaceae</taxon>
        <taxon>Lepidopterella</taxon>
    </lineage>
</organism>
<feature type="domain" description="Beta-lactamase-like ARB-00930-like C-terminal" evidence="4">
    <location>
        <begin position="417"/>
        <end position="569"/>
    </location>
</feature>
<feature type="domain" description="Beta-lactamase-related" evidence="3">
    <location>
        <begin position="91"/>
        <end position="395"/>
    </location>
</feature>
<dbReference type="Proteomes" id="UP000250266">
    <property type="component" value="Unassembled WGS sequence"/>
</dbReference>
<dbReference type="InterPro" id="IPR001466">
    <property type="entry name" value="Beta-lactam-related"/>
</dbReference>
<gene>
    <name evidence="5" type="ORF">K432DRAFT_309548</name>
</gene>
<evidence type="ECO:0000259" key="4">
    <source>
        <dbReference type="Pfam" id="PF26335"/>
    </source>
</evidence>
<comment type="similarity">
    <text evidence="1">Belongs to the beta-lactamase family.</text>
</comment>
<evidence type="ECO:0000313" key="5">
    <source>
        <dbReference type="EMBL" id="OCK74980.1"/>
    </source>
</evidence>
<dbReference type="SUPFAM" id="SSF56601">
    <property type="entry name" value="beta-lactamase/transpeptidase-like"/>
    <property type="match status" value="1"/>
</dbReference>
<dbReference type="OrthoDB" id="10250282at2759"/>
<dbReference type="Pfam" id="PF00144">
    <property type="entry name" value="Beta-lactamase"/>
    <property type="match status" value="1"/>
</dbReference>
<protein>
    <submittedName>
        <fullName evidence="5">Beta-lactamase/transpeptidase-like protein</fullName>
    </submittedName>
</protein>
<reference evidence="5 6" key="1">
    <citation type="journal article" date="2016" name="Nat. Commun.">
        <title>Ectomycorrhizal ecology is imprinted in the genome of the dominant symbiotic fungus Cenococcum geophilum.</title>
        <authorList>
            <consortium name="DOE Joint Genome Institute"/>
            <person name="Peter M."/>
            <person name="Kohler A."/>
            <person name="Ohm R.A."/>
            <person name="Kuo A."/>
            <person name="Krutzmann J."/>
            <person name="Morin E."/>
            <person name="Arend M."/>
            <person name="Barry K.W."/>
            <person name="Binder M."/>
            <person name="Choi C."/>
            <person name="Clum A."/>
            <person name="Copeland A."/>
            <person name="Grisel N."/>
            <person name="Haridas S."/>
            <person name="Kipfer T."/>
            <person name="LaButti K."/>
            <person name="Lindquist E."/>
            <person name="Lipzen A."/>
            <person name="Maire R."/>
            <person name="Meier B."/>
            <person name="Mihaltcheva S."/>
            <person name="Molinier V."/>
            <person name="Murat C."/>
            <person name="Poggeler S."/>
            <person name="Quandt C.A."/>
            <person name="Sperisen C."/>
            <person name="Tritt A."/>
            <person name="Tisserant E."/>
            <person name="Crous P.W."/>
            <person name="Henrissat B."/>
            <person name="Nehls U."/>
            <person name="Egli S."/>
            <person name="Spatafora J.W."/>
            <person name="Grigoriev I.V."/>
            <person name="Martin F.M."/>
        </authorList>
    </citation>
    <scope>NUCLEOTIDE SEQUENCE [LARGE SCALE GENOMIC DNA]</scope>
    <source>
        <strain evidence="5 6">CBS 459.81</strain>
    </source>
</reference>
<feature type="signal peptide" evidence="2">
    <location>
        <begin position="1"/>
        <end position="19"/>
    </location>
</feature>
<evidence type="ECO:0000256" key="2">
    <source>
        <dbReference type="SAM" id="SignalP"/>
    </source>
</evidence>
<accession>A0A8E2E068</accession>
<dbReference type="PANTHER" id="PTHR22935:SF95">
    <property type="entry name" value="BETA-LACTAMASE-LIKE 1-RELATED"/>
    <property type="match status" value="1"/>
</dbReference>
<evidence type="ECO:0000313" key="6">
    <source>
        <dbReference type="Proteomes" id="UP000250266"/>
    </source>
</evidence>
<dbReference type="Pfam" id="PF26335">
    <property type="entry name" value="ARB_00930_C"/>
    <property type="match status" value="1"/>
</dbReference>
<keyword evidence="2" id="KW-0732">Signal</keyword>
<dbReference type="PANTHER" id="PTHR22935">
    <property type="entry name" value="PENICILLIN-BINDING PROTEIN"/>
    <property type="match status" value="1"/>
</dbReference>
<dbReference type="InterPro" id="IPR058664">
    <property type="entry name" value="ARB_00930-like_C"/>
</dbReference>
<dbReference type="InterPro" id="IPR012338">
    <property type="entry name" value="Beta-lactam/transpept-like"/>
</dbReference>
<evidence type="ECO:0000256" key="1">
    <source>
        <dbReference type="ARBA" id="ARBA00038473"/>
    </source>
</evidence>
<proteinExistence type="inferred from homology"/>
<keyword evidence="6" id="KW-1185">Reference proteome</keyword>
<dbReference type="Gene3D" id="3.40.710.10">
    <property type="entry name" value="DD-peptidase/beta-lactamase superfamily"/>
    <property type="match status" value="1"/>
</dbReference>